<keyword evidence="2" id="KW-0813">Transport</keyword>
<keyword evidence="6 8" id="KW-1133">Transmembrane helix</keyword>
<comment type="caution">
    <text evidence="10">The sequence shown here is derived from an EMBL/GenBank/DDBJ whole genome shotgun (WGS) entry which is preliminary data.</text>
</comment>
<dbReference type="GO" id="GO:0055085">
    <property type="term" value="P:transmembrane transport"/>
    <property type="evidence" value="ECO:0007669"/>
    <property type="project" value="InterPro"/>
</dbReference>
<evidence type="ECO:0000256" key="6">
    <source>
        <dbReference type="ARBA" id="ARBA00022989"/>
    </source>
</evidence>
<evidence type="ECO:0000256" key="4">
    <source>
        <dbReference type="ARBA" id="ARBA00022692"/>
    </source>
</evidence>
<dbReference type="PATRIC" id="fig|1265861.3.peg.24"/>
<evidence type="ECO:0000256" key="5">
    <source>
        <dbReference type="ARBA" id="ARBA00022970"/>
    </source>
</evidence>
<evidence type="ECO:0000256" key="1">
    <source>
        <dbReference type="ARBA" id="ARBA00004651"/>
    </source>
</evidence>
<feature type="transmembrane region" description="Helical" evidence="8">
    <location>
        <begin position="152"/>
        <end position="173"/>
    </location>
</feature>
<reference evidence="10 11" key="1">
    <citation type="submission" date="2012-12" db="EMBL/GenBank/DDBJ databases">
        <title>Novel taxa of Listeriaceae from agricultural environments in the United States.</title>
        <authorList>
            <person name="den Bakker H.C."/>
            <person name="Allred A."/>
            <person name="Warchocki S."/>
            <person name="Wright E.M."/>
            <person name="Burrell A."/>
            <person name="Nightingale K.K."/>
            <person name="Kephart D."/>
            <person name="Wiedmann M."/>
        </authorList>
    </citation>
    <scope>NUCLEOTIDE SEQUENCE [LARGE SCALE GENOMIC DNA]</scope>
    <source>
        <strain evidence="10 11">FSL F6-1037</strain>
    </source>
</reference>
<keyword evidence="3" id="KW-1003">Cell membrane</keyword>
<keyword evidence="5" id="KW-0029">Amino-acid transport</keyword>
<name>W7CZG8_9LIST</name>
<evidence type="ECO:0000256" key="7">
    <source>
        <dbReference type="ARBA" id="ARBA00023136"/>
    </source>
</evidence>
<dbReference type="Gene3D" id="1.20.1740.10">
    <property type="entry name" value="Amino acid/polyamine transporter I"/>
    <property type="match status" value="1"/>
</dbReference>
<feature type="transmembrane region" description="Helical" evidence="8">
    <location>
        <begin position="16"/>
        <end position="34"/>
    </location>
</feature>
<feature type="transmembrane region" description="Helical" evidence="8">
    <location>
        <begin position="46"/>
        <end position="64"/>
    </location>
</feature>
<evidence type="ECO:0000313" key="11">
    <source>
        <dbReference type="Proteomes" id="UP000019243"/>
    </source>
</evidence>
<evidence type="ECO:0000256" key="2">
    <source>
        <dbReference type="ARBA" id="ARBA00022448"/>
    </source>
</evidence>
<dbReference type="EMBL" id="AODH01000001">
    <property type="protein sequence ID" value="EUJ42160.1"/>
    <property type="molecule type" value="Genomic_DNA"/>
</dbReference>
<organism evidence="10 11">
    <name type="scientific">Brochothrix campestris FSL F6-1037</name>
    <dbReference type="NCBI Taxonomy" id="1265861"/>
    <lineage>
        <taxon>Bacteria</taxon>
        <taxon>Bacillati</taxon>
        <taxon>Bacillota</taxon>
        <taxon>Bacilli</taxon>
        <taxon>Bacillales</taxon>
        <taxon>Listeriaceae</taxon>
        <taxon>Brochothrix</taxon>
    </lineage>
</organism>
<dbReference type="Pfam" id="PF00324">
    <property type="entry name" value="AA_permease"/>
    <property type="match status" value="1"/>
</dbReference>
<evidence type="ECO:0000259" key="9">
    <source>
        <dbReference type="Pfam" id="PF00324"/>
    </source>
</evidence>
<evidence type="ECO:0000256" key="8">
    <source>
        <dbReference type="SAM" id="Phobius"/>
    </source>
</evidence>
<dbReference type="PANTHER" id="PTHR43495:SF2">
    <property type="entry name" value="D-SERINE_D-ALANINE_GLYCINE TRANSPORTER"/>
    <property type="match status" value="1"/>
</dbReference>
<accession>W7CZG8</accession>
<protein>
    <submittedName>
        <fullName evidence="10">D-serine D-alanine glycine transporter</fullName>
    </submittedName>
</protein>
<keyword evidence="7 8" id="KW-0472">Membrane</keyword>
<dbReference type="InterPro" id="IPR004841">
    <property type="entry name" value="AA-permease/SLC12A_dom"/>
</dbReference>
<evidence type="ECO:0000256" key="3">
    <source>
        <dbReference type="ARBA" id="ARBA00022475"/>
    </source>
</evidence>
<dbReference type="GO" id="GO:0006865">
    <property type="term" value="P:amino acid transport"/>
    <property type="evidence" value="ECO:0007669"/>
    <property type="project" value="UniProtKB-KW"/>
</dbReference>
<proteinExistence type="predicted"/>
<dbReference type="PANTHER" id="PTHR43495">
    <property type="entry name" value="GABA PERMEASE"/>
    <property type="match status" value="1"/>
</dbReference>
<feature type="domain" description="Amino acid permease/ SLC12A" evidence="9">
    <location>
        <begin position="16"/>
        <end position="197"/>
    </location>
</feature>
<evidence type="ECO:0000313" key="10">
    <source>
        <dbReference type="EMBL" id="EUJ42160.1"/>
    </source>
</evidence>
<dbReference type="Proteomes" id="UP000019243">
    <property type="component" value="Unassembled WGS sequence"/>
</dbReference>
<comment type="subcellular location">
    <subcellularLocation>
        <location evidence="1">Cell membrane</location>
        <topology evidence="1">Multi-pass membrane protein</topology>
    </subcellularLocation>
</comment>
<keyword evidence="4 8" id="KW-0812">Transmembrane</keyword>
<gene>
    <name evidence="10" type="ORF">BCAMP_00135</name>
</gene>
<dbReference type="GO" id="GO:0005886">
    <property type="term" value="C:plasma membrane"/>
    <property type="evidence" value="ECO:0007669"/>
    <property type="project" value="UniProtKB-SubCell"/>
</dbReference>
<keyword evidence="11" id="KW-1185">Reference proteome</keyword>
<sequence length="218" mass="24078">MTESPQKLERNLSNRHVQLIAIGGAIGTGLFLGAGKTIHLAGPSLLLVYLIVGIVIFFMMRALGELLLSNTEFNSFADIASEYIGPWAGFFVGWTYWLCWIVTGMAEITAVATYVSYWFPNFPNWISALLCVLFLVALNSLTVKAFGEIEFWFSIIKIVTILALIVVGIVLILNKFQATSTSTASVSNLWQHGASSRPALKASYSPFKWLYFHSPVSN</sequence>
<dbReference type="STRING" id="1265861.BCAMP_00135"/>
<dbReference type="AlphaFoldDB" id="W7CZG8"/>